<evidence type="ECO:0000313" key="5">
    <source>
        <dbReference type="EMBL" id="HIX57647.1"/>
    </source>
</evidence>
<dbReference type="PRINTS" id="PR00032">
    <property type="entry name" value="HTHARAC"/>
</dbReference>
<proteinExistence type="predicted"/>
<sequence>MRSQLEPLLNGLYKVGHCLVLLLDQQGQVLFKSLPRGYQDLHALAPQILQTYVEQIRSVAFPVLLSSTQQVGGIAFFDGTTLVVGPLTKKLQFKREGSDRYPSVATATVTTTTTATTTAAATNVTPDTATPDSASTLEPEAPLVLASDAEIAAFGDRNETVSELESEEILQLRRNAVNVQLESIAWLAHRLLGTEQTPKDESSIHDLREGGLLENVVLKALSKIKDILPDWREVVPEDRPHNSYVYEFNGLDAIRRGEPQQYLLTQNMRGNGQNGILGYTPLRAAQNISICGVVLNSRAAVVGGLPVEQAYTLADFLILTIERCKSVKQAEYVGLQSGLIFAQLVQRLKKQYPQKVMHTLSAQALEVIQRYLYTNVTRQQLAADLKVNPDYLDRVLKSDCNRTALGCLRAARIEESKKLLVQTSTPIYEIAALLLFSSSSHFSRVFKELTGYTPQDYRKLQENPISQIFM</sequence>
<dbReference type="PANTHER" id="PTHR43280:SF2">
    <property type="entry name" value="HTH-TYPE TRANSCRIPTIONAL REGULATOR EXSA"/>
    <property type="match status" value="1"/>
</dbReference>
<dbReference type="EMBL" id="DXEV01000183">
    <property type="protein sequence ID" value="HIX57647.1"/>
    <property type="molecule type" value="Genomic_DNA"/>
</dbReference>
<protein>
    <submittedName>
        <fullName evidence="5">Helix-turn-helix domain-containing protein</fullName>
    </submittedName>
</protein>
<name>A0A9D1WGB6_9GAMM</name>
<organism evidence="5 6">
    <name type="scientific">Candidatus Anaerobiospirillum pullistercoris</name>
    <dbReference type="NCBI Taxonomy" id="2838452"/>
    <lineage>
        <taxon>Bacteria</taxon>
        <taxon>Pseudomonadati</taxon>
        <taxon>Pseudomonadota</taxon>
        <taxon>Gammaproteobacteria</taxon>
        <taxon>Aeromonadales</taxon>
        <taxon>Succinivibrionaceae</taxon>
        <taxon>Anaerobiospirillum</taxon>
    </lineage>
</organism>
<keyword evidence="1" id="KW-0805">Transcription regulation</keyword>
<comment type="caution">
    <text evidence="5">The sequence shown here is derived from an EMBL/GenBank/DDBJ whole genome shotgun (WGS) entry which is preliminary data.</text>
</comment>
<dbReference type="Gene3D" id="1.10.10.60">
    <property type="entry name" value="Homeodomain-like"/>
    <property type="match status" value="1"/>
</dbReference>
<evidence type="ECO:0000256" key="2">
    <source>
        <dbReference type="ARBA" id="ARBA00023125"/>
    </source>
</evidence>
<evidence type="ECO:0000313" key="6">
    <source>
        <dbReference type="Proteomes" id="UP000886829"/>
    </source>
</evidence>
<dbReference type="PROSITE" id="PS01124">
    <property type="entry name" value="HTH_ARAC_FAMILY_2"/>
    <property type="match status" value="1"/>
</dbReference>
<dbReference type="AlphaFoldDB" id="A0A9D1WGB6"/>
<feature type="domain" description="HTH araC/xylS-type" evidence="4">
    <location>
        <begin position="362"/>
        <end position="460"/>
    </location>
</feature>
<dbReference type="GO" id="GO:0003700">
    <property type="term" value="F:DNA-binding transcription factor activity"/>
    <property type="evidence" value="ECO:0007669"/>
    <property type="project" value="InterPro"/>
</dbReference>
<dbReference type="InterPro" id="IPR009057">
    <property type="entry name" value="Homeodomain-like_sf"/>
</dbReference>
<evidence type="ECO:0000259" key="4">
    <source>
        <dbReference type="PROSITE" id="PS01124"/>
    </source>
</evidence>
<dbReference type="InterPro" id="IPR018060">
    <property type="entry name" value="HTH_AraC"/>
</dbReference>
<evidence type="ECO:0000256" key="3">
    <source>
        <dbReference type="ARBA" id="ARBA00023163"/>
    </source>
</evidence>
<evidence type="ECO:0000256" key="1">
    <source>
        <dbReference type="ARBA" id="ARBA00023015"/>
    </source>
</evidence>
<keyword evidence="3" id="KW-0804">Transcription</keyword>
<dbReference type="Pfam" id="PF12833">
    <property type="entry name" value="HTH_18"/>
    <property type="match status" value="1"/>
</dbReference>
<accession>A0A9D1WGB6</accession>
<dbReference type="SMART" id="SM00342">
    <property type="entry name" value="HTH_ARAC"/>
    <property type="match status" value="1"/>
</dbReference>
<dbReference type="GO" id="GO:0043565">
    <property type="term" value="F:sequence-specific DNA binding"/>
    <property type="evidence" value="ECO:0007669"/>
    <property type="project" value="InterPro"/>
</dbReference>
<keyword evidence="2" id="KW-0238">DNA-binding</keyword>
<dbReference type="InterPro" id="IPR020449">
    <property type="entry name" value="Tscrpt_reg_AraC-type_HTH"/>
</dbReference>
<reference evidence="5" key="2">
    <citation type="submission" date="2021-04" db="EMBL/GenBank/DDBJ databases">
        <authorList>
            <person name="Gilroy R."/>
        </authorList>
    </citation>
    <scope>NUCLEOTIDE SEQUENCE</scope>
    <source>
        <strain evidence="5">USASDec5-558</strain>
    </source>
</reference>
<dbReference type="SUPFAM" id="SSF46689">
    <property type="entry name" value="Homeodomain-like"/>
    <property type="match status" value="1"/>
</dbReference>
<dbReference type="Proteomes" id="UP000886829">
    <property type="component" value="Unassembled WGS sequence"/>
</dbReference>
<reference evidence="5" key="1">
    <citation type="journal article" date="2021" name="PeerJ">
        <title>Extensive microbial diversity within the chicken gut microbiome revealed by metagenomics and culture.</title>
        <authorList>
            <person name="Gilroy R."/>
            <person name="Ravi A."/>
            <person name="Getino M."/>
            <person name="Pursley I."/>
            <person name="Horton D.L."/>
            <person name="Alikhan N.F."/>
            <person name="Baker D."/>
            <person name="Gharbi K."/>
            <person name="Hall N."/>
            <person name="Watson M."/>
            <person name="Adriaenssens E.M."/>
            <person name="Foster-Nyarko E."/>
            <person name="Jarju S."/>
            <person name="Secka A."/>
            <person name="Antonio M."/>
            <person name="Oren A."/>
            <person name="Chaudhuri R.R."/>
            <person name="La Ragione R."/>
            <person name="Hildebrand F."/>
            <person name="Pallen M.J."/>
        </authorList>
    </citation>
    <scope>NUCLEOTIDE SEQUENCE</scope>
    <source>
        <strain evidence="5">USASDec5-558</strain>
    </source>
</reference>
<dbReference type="PANTHER" id="PTHR43280">
    <property type="entry name" value="ARAC-FAMILY TRANSCRIPTIONAL REGULATOR"/>
    <property type="match status" value="1"/>
</dbReference>
<gene>
    <name evidence="5" type="ORF">H9850_09290</name>
</gene>